<dbReference type="SUPFAM" id="SSF46785">
    <property type="entry name" value="Winged helix' DNA-binding domain"/>
    <property type="match status" value="1"/>
</dbReference>
<dbReference type="InterPro" id="IPR005471">
    <property type="entry name" value="Tscrpt_reg_IclR_N"/>
</dbReference>
<comment type="caution">
    <text evidence="6">The sequence shown here is derived from an EMBL/GenBank/DDBJ whole genome shotgun (WGS) entry which is preliminary data.</text>
</comment>
<protein>
    <submittedName>
        <fullName evidence="6">IclR family transcriptional regulator</fullName>
    </submittedName>
</protein>
<dbReference type="FunFam" id="1.10.10.10:FF:000056">
    <property type="entry name" value="IclR family transcriptional regulator"/>
    <property type="match status" value="1"/>
</dbReference>
<evidence type="ECO:0000256" key="1">
    <source>
        <dbReference type="ARBA" id="ARBA00023015"/>
    </source>
</evidence>
<evidence type="ECO:0000256" key="3">
    <source>
        <dbReference type="ARBA" id="ARBA00023163"/>
    </source>
</evidence>
<dbReference type="Proteomes" id="UP000740727">
    <property type="component" value="Unassembled WGS sequence"/>
</dbReference>
<accession>A0A965GE24</accession>
<evidence type="ECO:0000256" key="2">
    <source>
        <dbReference type="ARBA" id="ARBA00023125"/>
    </source>
</evidence>
<dbReference type="GO" id="GO:0003677">
    <property type="term" value="F:DNA binding"/>
    <property type="evidence" value="ECO:0007669"/>
    <property type="project" value="UniProtKB-KW"/>
</dbReference>
<dbReference type="Pfam" id="PF09339">
    <property type="entry name" value="HTH_IclR"/>
    <property type="match status" value="1"/>
</dbReference>
<proteinExistence type="predicted"/>
<reference evidence="6" key="1">
    <citation type="submission" date="2018-10" db="EMBL/GenBank/DDBJ databases">
        <title>Iterative Subtractive Binning of Freshwater Chronoseries Metagenomes Recovers Nearly Complete Genomes from over Four Hundred Novel Species.</title>
        <authorList>
            <person name="Rodriguez-R L.M."/>
            <person name="Tsementzi D."/>
            <person name="Luo C."/>
            <person name="Konstantinidis K.T."/>
        </authorList>
    </citation>
    <scope>NUCLEOTIDE SEQUENCE</scope>
    <source>
        <strain evidence="6">WB5_2A_028</strain>
    </source>
</reference>
<dbReference type="GO" id="GO:0045892">
    <property type="term" value="P:negative regulation of DNA-templated transcription"/>
    <property type="evidence" value="ECO:0007669"/>
    <property type="project" value="TreeGrafter"/>
</dbReference>
<feature type="domain" description="IclR-ED" evidence="5">
    <location>
        <begin position="73"/>
        <end position="256"/>
    </location>
</feature>
<dbReference type="PROSITE" id="PS51078">
    <property type="entry name" value="ICLR_ED"/>
    <property type="match status" value="1"/>
</dbReference>
<dbReference type="SMART" id="SM00346">
    <property type="entry name" value="HTH_ICLR"/>
    <property type="match status" value="1"/>
</dbReference>
<evidence type="ECO:0000313" key="7">
    <source>
        <dbReference type="Proteomes" id="UP000740727"/>
    </source>
</evidence>
<dbReference type="InterPro" id="IPR050707">
    <property type="entry name" value="HTH_MetabolicPath_Reg"/>
</dbReference>
<dbReference type="PANTHER" id="PTHR30136">
    <property type="entry name" value="HELIX-TURN-HELIX TRANSCRIPTIONAL REGULATOR, ICLR FAMILY"/>
    <property type="match status" value="1"/>
</dbReference>
<dbReference type="SUPFAM" id="SSF55781">
    <property type="entry name" value="GAF domain-like"/>
    <property type="match status" value="1"/>
</dbReference>
<dbReference type="InterPro" id="IPR029016">
    <property type="entry name" value="GAF-like_dom_sf"/>
</dbReference>
<feature type="non-terminal residue" evidence="6">
    <location>
        <position position="256"/>
    </location>
</feature>
<dbReference type="GO" id="GO:0003700">
    <property type="term" value="F:DNA-binding transcription factor activity"/>
    <property type="evidence" value="ECO:0007669"/>
    <property type="project" value="TreeGrafter"/>
</dbReference>
<keyword evidence="1" id="KW-0805">Transcription regulation</keyword>
<keyword evidence="2" id="KW-0238">DNA-binding</keyword>
<dbReference type="CDD" id="cd00090">
    <property type="entry name" value="HTH_ARSR"/>
    <property type="match status" value="1"/>
</dbReference>
<dbReference type="AlphaFoldDB" id="A0A965GE24"/>
<dbReference type="Gene3D" id="1.10.10.10">
    <property type="entry name" value="Winged helix-like DNA-binding domain superfamily/Winged helix DNA-binding domain"/>
    <property type="match status" value="1"/>
</dbReference>
<dbReference type="Gene3D" id="3.30.450.40">
    <property type="match status" value="1"/>
</dbReference>
<feature type="domain" description="HTH iclR-type" evidence="4">
    <location>
        <begin position="9"/>
        <end position="72"/>
    </location>
</feature>
<dbReference type="InterPro" id="IPR036390">
    <property type="entry name" value="WH_DNA-bd_sf"/>
</dbReference>
<name>A0A965GE24_9PROT</name>
<evidence type="ECO:0000259" key="5">
    <source>
        <dbReference type="PROSITE" id="PS51078"/>
    </source>
</evidence>
<dbReference type="Pfam" id="PF01614">
    <property type="entry name" value="IclR_C"/>
    <property type="match status" value="1"/>
</dbReference>
<dbReference type="InterPro" id="IPR014757">
    <property type="entry name" value="Tscrpt_reg_IclR_C"/>
</dbReference>
<dbReference type="PROSITE" id="PS51077">
    <property type="entry name" value="HTH_ICLR"/>
    <property type="match status" value="1"/>
</dbReference>
<evidence type="ECO:0000259" key="4">
    <source>
        <dbReference type="PROSITE" id="PS51077"/>
    </source>
</evidence>
<keyword evidence="3" id="KW-0804">Transcription</keyword>
<dbReference type="PANTHER" id="PTHR30136:SF35">
    <property type="entry name" value="HTH-TYPE TRANSCRIPTIONAL REGULATOR RV1719"/>
    <property type="match status" value="1"/>
</dbReference>
<sequence length="256" mass="27412">MVTKERYKVGSVARALRLVDLIAAAPQSGLTLSDLTKELGVSKSTVFALLQTLMEAGYVRQTKPGPRYLPGISLVRLGDLAGGHLPVGEIAQPIIHRLSRLTGLTIRVSINDGGHPVFVARVDAPGNIRFLTLLGSRELPHVSSAGKAMLAQMNDAEIAQVIEQTGLPKRTKNTRTDINALMNDIRRIRAVGYAIDDEEDCEGIFCVGAAFFDHSGRCVGAVSATGIKRELSQRAVDQLGRQVIEAAHEVTIALGG</sequence>
<dbReference type="EMBL" id="RFXN01000237">
    <property type="protein sequence ID" value="NBR94633.1"/>
    <property type="molecule type" value="Genomic_DNA"/>
</dbReference>
<organism evidence="6 7">
    <name type="scientific">Candidatus Fonsibacter lacus</name>
    <dbReference type="NCBI Taxonomy" id="2576439"/>
    <lineage>
        <taxon>Bacteria</taxon>
        <taxon>Pseudomonadati</taxon>
        <taxon>Pseudomonadota</taxon>
        <taxon>Alphaproteobacteria</taxon>
        <taxon>Candidatus Pelagibacterales</taxon>
        <taxon>Candidatus Pelagibacterales incertae sedis</taxon>
        <taxon>Candidatus Fonsibacter</taxon>
    </lineage>
</organism>
<evidence type="ECO:0000313" key="6">
    <source>
        <dbReference type="EMBL" id="NBR94633.1"/>
    </source>
</evidence>
<dbReference type="InterPro" id="IPR036388">
    <property type="entry name" value="WH-like_DNA-bd_sf"/>
</dbReference>
<dbReference type="InterPro" id="IPR011991">
    <property type="entry name" value="ArsR-like_HTH"/>
</dbReference>
<gene>
    <name evidence="6" type="ORF">EBT44_07490</name>
</gene>